<feature type="region of interest" description="Disordered" evidence="1">
    <location>
        <begin position="377"/>
        <end position="442"/>
    </location>
</feature>
<organism evidence="2 3">
    <name type="scientific">Tenebrio molitor</name>
    <name type="common">Yellow mealworm beetle</name>
    <dbReference type="NCBI Taxonomy" id="7067"/>
    <lineage>
        <taxon>Eukaryota</taxon>
        <taxon>Metazoa</taxon>
        <taxon>Ecdysozoa</taxon>
        <taxon>Arthropoda</taxon>
        <taxon>Hexapoda</taxon>
        <taxon>Insecta</taxon>
        <taxon>Pterygota</taxon>
        <taxon>Neoptera</taxon>
        <taxon>Endopterygota</taxon>
        <taxon>Coleoptera</taxon>
        <taxon>Polyphaga</taxon>
        <taxon>Cucujiformia</taxon>
        <taxon>Tenebrionidae</taxon>
        <taxon>Tenebrio</taxon>
    </lineage>
</organism>
<feature type="compositionally biased region" description="Polar residues" evidence="1">
    <location>
        <begin position="425"/>
        <end position="437"/>
    </location>
</feature>
<proteinExistence type="predicted"/>
<reference evidence="2" key="2">
    <citation type="submission" date="2021-08" db="EMBL/GenBank/DDBJ databases">
        <authorList>
            <person name="Eriksson T."/>
        </authorList>
    </citation>
    <scope>NUCLEOTIDE SEQUENCE</scope>
    <source>
        <strain evidence="2">Stoneville</strain>
        <tissue evidence="2">Whole head</tissue>
    </source>
</reference>
<reference evidence="2" key="1">
    <citation type="journal article" date="2020" name="J Insects Food Feed">
        <title>The yellow mealworm (Tenebrio molitor) genome: a resource for the emerging insects as food and feed industry.</title>
        <authorList>
            <person name="Eriksson T."/>
            <person name="Andere A."/>
            <person name="Kelstrup H."/>
            <person name="Emery V."/>
            <person name="Picard C."/>
        </authorList>
    </citation>
    <scope>NUCLEOTIDE SEQUENCE</scope>
    <source>
        <strain evidence="2">Stoneville</strain>
        <tissue evidence="2">Whole head</tissue>
    </source>
</reference>
<dbReference type="AlphaFoldDB" id="A0A8J6LBM6"/>
<dbReference type="EMBL" id="JABDTM020022292">
    <property type="protein sequence ID" value="KAH0815964.1"/>
    <property type="molecule type" value="Genomic_DNA"/>
</dbReference>
<comment type="caution">
    <text evidence="2">The sequence shown here is derived from an EMBL/GenBank/DDBJ whole genome shotgun (WGS) entry which is preliminary data.</text>
</comment>
<dbReference type="Proteomes" id="UP000719412">
    <property type="component" value="Unassembled WGS sequence"/>
</dbReference>
<accession>A0A8J6LBM6</accession>
<gene>
    <name evidence="2" type="ORF">GEV33_006827</name>
</gene>
<protein>
    <submittedName>
        <fullName evidence="2">Uncharacterized protein</fullName>
    </submittedName>
</protein>
<evidence type="ECO:0000313" key="3">
    <source>
        <dbReference type="Proteomes" id="UP000719412"/>
    </source>
</evidence>
<evidence type="ECO:0000313" key="2">
    <source>
        <dbReference type="EMBL" id="KAH0815964.1"/>
    </source>
</evidence>
<keyword evidence="3" id="KW-1185">Reference proteome</keyword>
<sequence length="452" mass="49822">MSLNDSVLPENVLNEEEQALNSLIPEKSKGRREKQLSSREKYTEVQVENTYNSTFLCTNFSRKARVKTQAFFLLSLFIFSLPSNTVFVSRTPKRLVRDPTRIIAGSLRSIYLQFSTQAQSSPAKLTLTGVPGVHLPAAISTAATTKLSPGTDDLFRGLSGIPSRYDTILGSNYPSISLDDEGSLDHGKTANGNGTATVIFGLFDGPEGRQRRTISAMAIGNPLSRMIADPERHARDSQLATCGTAARSAVADRDRNTKSLDLILRCNKASRRPKNGWHSLYNAKFSKMKPRKETLNKRKPKVKPERKLKIMGMKNEGHVSYEYLLILVALSTNDDHMNDDLEKKGLTLLEINTKDRQFNKVTQTVTAYKLKDGQWPRATGTKQYKGGGTKQYKGGATTEENPRSRWQKQLPDKANVSGGEDDTRSVQTSAGSSSRDSLNPVIGGLATLHLGG</sequence>
<name>A0A8J6LBM6_TENMO</name>
<evidence type="ECO:0000256" key="1">
    <source>
        <dbReference type="SAM" id="MobiDB-lite"/>
    </source>
</evidence>
<feature type="compositionally biased region" description="Low complexity" evidence="1">
    <location>
        <begin position="378"/>
        <end position="398"/>
    </location>
</feature>